<gene>
    <name evidence="13" type="ORF">CHC_T00008391001</name>
</gene>
<evidence type="ECO:0000256" key="4">
    <source>
        <dbReference type="ARBA" id="ARBA00022692"/>
    </source>
</evidence>
<organism evidence="13 14">
    <name type="scientific">Chondrus crispus</name>
    <name type="common">Carrageen Irish moss</name>
    <name type="synonym">Polymorpha crispa</name>
    <dbReference type="NCBI Taxonomy" id="2769"/>
    <lineage>
        <taxon>Eukaryota</taxon>
        <taxon>Rhodophyta</taxon>
        <taxon>Florideophyceae</taxon>
        <taxon>Rhodymeniophycidae</taxon>
        <taxon>Gigartinales</taxon>
        <taxon>Gigartinaceae</taxon>
        <taxon>Chondrus</taxon>
    </lineage>
</organism>
<dbReference type="SMART" id="SM00382">
    <property type="entry name" value="AAA"/>
    <property type="match status" value="1"/>
</dbReference>
<keyword evidence="4 10" id="KW-0812">Transmembrane</keyword>
<keyword evidence="7 10" id="KW-1133">Transmembrane helix</keyword>
<dbReference type="GO" id="GO:0005524">
    <property type="term" value="F:ATP binding"/>
    <property type="evidence" value="ECO:0007669"/>
    <property type="project" value="UniProtKB-KW"/>
</dbReference>
<dbReference type="PANTHER" id="PTHR24221">
    <property type="entry name" value="ATP-BINDING CASSETTE SUB-FAMILY B"/>
    <property type="match status" value="1"/>
</dbReference>
<dbReference type="Gene3D" id="1.20.1560.10">
    <property type="entry name" value="ABC transporter type 1, transmembrane domain"/>
    <property type="match status" value="1"/>
</dbReference>
<keyword evidence="3" id="KW-0813">Transport</keyword>
<dbReference type="Gene3D" id="3.40.50.300">
    <property type="entry name" value="P-loop containing nucleotide triphosphate hydrolases"/>
    <property type="match status" value="1"/>
</dbReference>
<dbReference type="InterPro" id="IPR003593">
    <property type="entry name" value="AAA+_ATPase"/>
</dbReference>
<dbReference type="GO" id="GO:0005743">
    <property type="term" value="C:mitochondrial inner membrane"/>
    <property type="evidence" value="ECO:0007669"/>
    <property type="project" value="TreeGrafter"/>
</dbReference>
<keyword evidence="14" id="KW-1185">Reference proteome</keyword>
<proteinExistence type="inferred from homology"/>
<evidence type="ECO:0000256" key="5">
    <source>
        <dbReference type="ARBA" id="ARBA00022741"/>
    </source>
</evidence>
<evidence type="ECO:0000256" key="3">
    <source>
        <dbReference type="ARBA" id="ARBA00022448"/>
    </source>
</evidence>
<dbReference type="GO" id="GO:0006879">
    <property type="term" value="P:intracellular iron ion homeostasis"/>
    <property type="evidence" value="ECO:0007669"/>
    <property type="project" value="TreeGrafter"/>
</dbReference>
<keyword evidence="6 13" id="KW-0067">ATP-binding</keyword>
<dbReference type="InterPro" id="IPR036640">
    <property type="entry name" value="ABC1_TM_sf"/>
</dbReference>
<dbReference type="GO" id="GO:0016887">
    <property type="term" value="F:ATP hydrolysis activity"/>
    <property type="evidence" value="ECO:0007669"/>
    <property type="project" value="InterPro"/>
</dbReference>
<evidence type="ECO:0000313" key="14">
    <source>
        <dbReference type="Proteomes" id="UP000012073"/>
    </source>
</evidence>
<comment type="similarity">
    <text evidence="9">Belongs to the ABC transporter superfamily. ABCB family. Heavy Metal importer (TC 3.A.1.210) subfamily.</text>
</comment>
<dbReference type="OMA" id="VFHIIPI"/>
<dbReference type="STRING" id="2769.R7QEA3"/>
<dbReference type="CDD" id="cd18582">
    <property type="entry name" value="ABC_6TM_ATM1_ABCB7"/>
    <property type="match status" value="1"/>
</dbReference>
<dbReference type="InterPro" id="IPR039421">
    <property type="entry name" value="Type_1_exporter"/>
</dbReference>
<reference evidence="14" key="1">
    <citation type="journal article" date="2013" name="Proc. Natl. Acad. Sci. U.S.A.">
        <title>Genome structure and metabolic features in the red seaweed Chondrus crispus shed light on evolution of the Archaeplastida.</title>
        <authorList>
            <person name="Collen J."/>
            <person name="Porcel B."/>
            <person name="Carre W."/>
            <person name="Ball S.G."/>
            <person name="Chaparro C."/>
            <person name="Tonon T."/>
            <person name="Barbeyron T."/>
            <person name="Michel G."/>
            <person name="Noel B."/>
            <person name="Valentin K."/>
            <person name="Elias M."/>
            <person name="Artiguenave F."/>
            <person name="Arun A."/>
            <person name="Aury J.M."/>
            <person name="Barbosa-Neto J.F."/>
            <person name="Bothwell J.H."/>
            <person name="Bouget F.Y."/>
            <person name="Brillet L."/>
            <person name="Cabello-Hurtado F."/>
            <person name="Capella-Gutierrez S."/>
            <person name="Charrier B."/>
            <person name="Cladiere L."/>
            <person name="Cock J.M."/>
            <person name="Coelho S.M."/>
            <person name="Colleoni C."/>
            <person name="Czjzek M."/>
            <person name="Da Silva C."/>
            <person name="Delage L."/>
            <person name="Denoeud F."/>
            <person name="Deschamps P."/>
            <person name="Dittami S.M."/>
            <person name="Gabaldon T."/>
            <person name="Gachon C.M."/>
            <person name="Groisillier A."/>
            <person name="Herve C."/>
            <person name="Jabbari K."/>
            <person name="Katinka M."/>
            <person name="Kloareg B."/>
            <person name="Kowalczyk N."/>
            <person name="Labadie K."/>
            <person name="Leblanc C."/>
            <person name="Lopez P.J."/>
            <person name="McLachlan D.H."/>
            <person name="Meslet-Cladiere L."/>
            <person name="Moustafa A."/>
            <person name="Nehr Z."/>
            <person name="Nyvall Collen P."/>
            <person name="Panaud O."/>
            <person name="Partensky F."/>
            <person name="Poulain J."/>
            <person name="Rensing S.A."/>
            <person name="Rousvoal S."/>
            <person name="Samson G."/>
            <person name="Symeonidi A."/>
            <person name="Weissenbach J."/>
            <person name="Zambounis A."/>
            <person name="Wincker P."/>
            <person name="Boyen C."/>
        </authorList>
    </citation>
    <scope>NUCLEOTIDE SEQUENCE [LARGE SCALE GENOMIC DNA]</scope>
    <source>
        <strain evidence="14">cv. Stackhouse</strain>
    </source>
</reference>
<dbReference type="KEGG" id="ccp:CHC_T00008391001"/>
<evidence type="ECO:0000313" key="13">
    <source>
        <dbReference type="EMBL" id="CDF35786.1"/>
    </source>
</evidence>
<dbReference type="InterPro" id="IPR027417">
    <property type="entry name" value="P-loop_NTPase"/>
</dbReference>
<dbReference type="PANTHER" id="PTHR24221:SF402">
    <property type="entry name" value="IRON-SULFUR CLUSTERS TRANSPORTER ABCB7, MITOCHONDRIAL"/>
    <property type="match status" value="1"/>
</dbReference>
<evidence type="ECO:0000256" key="10">
    <source>
        <dbReference type="SAM" id="Phobius"/>
    </source>
</evidence>
<dbReference type="InterPro" id="IPR011527">
    <property type="entry name" value="ABC1_TM_dom"/>
</dbReference>
<sequence length="702" mass="76330">MRDHFARTSLSLSRSFYFRSPISTSRIHRSNSSPYPALSPWPASFARVLSSSLTPTAHSHSLATPNNNDTPRPRIATPSFRLIQRRHLSAVGPSGAGGPGLADGKVSRAGSIRVLRNLGGYLWPADDATVRRRVVGAVGLLGVSKALSVSVPFMFKYAVDAMSMSASVTDVSAPILVPAAALIGYGAARAGSSLTGELRNAVFASVARKAIVEVAVNTFRHLHALPLSFHLQRETGALARVIDRGQKGIDFMLRSMVFNVFPTILEVSIVCAILATRFGPAFAGVAAATVGAYTVFTFATTHWRTRFRKQMNRADTAASSKAIDSLLNFETVKYFGNEEHEAQKYAQFLKQYGNAHVKTQGSLSLLNFGQNAIFSAALTTIMLMTSHEIASGAMTIGDLVMVNGMLFQLSLPLNFLGTVYREIQQSLIDMESMFSLLAQPAHSDLVAKNATRPLVLKNKNNGATVTFENVSFGYTDERKILDNVSFEVPNASTAAIVGPSGCGKSTIIRLLYGLYRPNDGRILIDGQDIWDVDMNSVRSRVGVVPQDTVLFNNTIKYNIAYGRLGASDAEVMEAARQASIHDAVSRFPEGYETQVGERGLKISGGEKQRLAIARTVLKDPVLLCLDETTSSLDSKTEEEILRSLHNLTRSRTAIYIAHRLSTVSGLDNIIVLDHGRVIEIGAHRSLISDNGFYADMWLRQQG</sequence>
<dbReference type="InterPro" id="IPR003439">
    <property type="entry name" value="ABC_transporter-like_ATP-bd"/>
</dbReference>
<dbReference type="SUPFAM" id="SSF90123">
    <property type="entry name" value="ABC transporter transmembrane region"/>
    <property type="match status" value="1"/>
</dbReference>
<dbReference type="RefSeq" id="XP_005715605.1">
    <property type="nucleotide sequence ID" value="XM_005715548.1"/>
</dbReference>
<evidence type="ECO:0000256" key="2">
    <source>
        <dbReference type="ARBA" id="ARBA00014334"/>
    </source>
</evidence>
<feature type="domain" description="ABC transporter" evidence="11">
    <location>
        <begin position="465"/>
        <end position="699"/>
    </location>
</feature>
<evidence type="ECO:0000259" key="12">
    <source>
        <dbReference type="PROSITE" id="PS50929"/>
    </source>
</evidence>
<dbReference type="SUPFAM" id="SSF52540">
    <property type="entry name" value="P-loop containing nucleoside triphosphate hydrolases"/>
    <property type="match status" value="1"/>
</dbReference>
<dbReference type="AlphaFoldDB" id="R7QEA3"/>
<evidence type="ECO:0000256" key="8">
    <source>
        <dbReference type="ARBA" id="ARBA00023136"/>
    </source>
</evidence>
<keyword evidence="8 10" id="KW-0472">Membrane</keyword>
<evidence type="ECO:0000256" key="7">
    <source>
        <dbReference type="ARBA" id="ARBA00022989"/>
    </source>
</evidence>
<dbReference type="EMBL" id="HG001747">
    <property type="protein sequence ID" value="CDF35786.1"/>
    <property type="molecule type" value="Genomic_DNA"/>
</dbReference>
<dbReference type="PROSITE" id="PS50929">
    <property type="entry name" value="ABC_TM1F"/>
    <property type="match status" value="1"/>
</dbReference>
<dbReference type="Pfam" id="PF00664">
    <property type="entry name" value="ABC_membrane"/>
    <property type="match status" value="1"/>
</dbReference>
<feature type="domain" description="ABC transmembrane type-1" evidence="12">
    <location>
        <begin position="135"/>
        <end position="425"/>
    </location>
</feature>
<dbReference type="Proteomes" id="UP000012073">
    <property type="component" value="Unassembled WGS sequence"/>
</dbReference>
<feature type="transmembrane region" description="Helical" evidence="10">
    <location>
        <begin position="281"/>
        <end position="303"/>
    </location>
</feature>
<protein>
    <recommendedName>
        <fullName evidence="2">Probable ATP-dependent transporter ycf16</fullName>
    </recommendedName>
</protein>
<comment type="subcellular location">
    <subcellularLocation>
        <location evidence="1">Mitochondrion membrane</location>
        <topology evidence="1">Multi-pass membrane protein</topology>
    </subcellularLocation>
</comment>
<feature type="transmembrane region" description="Helical" evidence="10">
    <location>
        <begin position="256"/>
        <end position="275"/>
    </location>
</feature>
<dbReference type="Gramene" id="CDF35786">
    <property type="protein sequence ID" value="CDF35786"/>
    <property type="gene ID" value="CHC_T00008391001"/>
</dbReference>
<evidence type="ECO:0000256" key="9">
    <source>
        <dbReference type="ARBA" id="ARBA00024363"/>
    </source>
</evidence>
<dbReference type="FunFam" id="1.20.1560.10:FF:000105">
    <property type="entry name" value="ABC transporter B family member 25"/>
    <property type="match status" value="1"/>
</dbReference>
<dbReference type="PROSITE" id="PS50893">
    <property type="entry name" value="ABC_TRANSPORTER_2"/>
    <property type="match status" value="1"/>
</dbReference>
<dbReference type="OrthoDB" id="6500128at2759"/>
<name>R7QEA3_CHOCR</name>
<evidence type="ECO:0000256" key="1">
    <source>
        <dbReference type="ARBA" id="ARBA00004225"/>
    </source>
</evidence>
<dbReference type="GeneID" id="17323340"/>
<dbReference type="PROSITE" id="PS00211">
    <property type="entry name" value="ABC_TRANSPORTER_1"/>
    <property type="match status" value="1"/>
</dbReference>
<accession>R7QEA3</accession>
<dbReference type="GO" id="GO:0140359">
    <property type="term" value="F:ABC-type transporter activity"/>
    <property type="evidence" value="ECO:0007669"/>
    <property type="project" value="InterPro"/>
</dbReference>
<dbReference type="FunFam" id="3.40.50.300:FF:000287">
    <property type="entry name" value="Multidrug ABC transporter ATP-binding protein"/>
    <property type="match status" value="1"/>
</dbReference>
<evidence type="ECO:0000256" key="6">
    <source>
        <dbReference type="ARBA" id="ARBA00022840"/>
    </source>
</evidence>
<evidence type="ECO:0000259" key="11">
    <source>
        <dbReference type="PROSITE" id="PS50893"/>
    </source>
</evidence>
<dbReference type="Pfam" id="PF00005">
    <property type="entry name" value="ABC_tran"/>
    <property type="match status" value="1"/>
</dbReference>
<keyword evidence="5" id="KW-0547">Nucleotide-binding</keyword>
<dbReference type="InterPro" id="IPR017871">
    <property type="entry name" value="ABC_transporter-like_CS"/>
</dbReference>